<dbReference type="KEGG" id="mkc:kam1_1942"/>
<comment type="subcellular location">
    <subcellularLocation>
        <location evidence="1">Cell membrane</location>
        <topology evidence="1">Multi-pass membrane protein</topology>
    </subcellularLocation>
</comment>
<feature type="domain" description="MacB-like periplasmic core" evidence="9">
    <location>
        <begin position="25"/>
        <end position="243"/>
    </location>
</feature>
<dbReference type="GO" id="GO:0098797">
    <property type="term" value="C:plasma membrane protein complex"/>
    <property type="evidence" value="ECO:0007669"/>
    <property type="project" value="TreeGrafter"/>
</dbReference>
<dbReference type="AlphaFoldDB" id="A0A0C1V5F1"/>
<feature type="transmembrane region" description="Helical" evidence="7">
    <location>
        <begin position="272"/>
        <end position="297"/>
    </location>
</feature>
<evidence type="ECO:0000256" key="6">
    <source>
        <dbReference type="ARBA" id="ARBA00023136"/>
    </source>
</evidence>
<dbReference type="RefSeq" id="WP_039720883.1">
    <property type="nucleotide sequence ID" value="NZ_CP037899.1"/>
</dbReference>
<evidence type="ECO:0000256" key="7">
    <source>
        <dbReference type="SAM" id="Phobius"/>
    </source>
</evidence>
<keyword evidence="11" id="KW-0449">Lipoprotein</keyword>
<evidence type="ECO:0000313" key="11">
    <source>
        <dbReference type="EMBL" id="QDQ43153.1"/>
    </source>
</evidence>
<reference evidence="10 12" key="1">
    <citation type="submission" date="2014-08" db="EMBL/GenBank/DDBJ databases">
        <title>Methylacidiphilum kamchatkense strain Kam1 draft genome sequence.</title>
        <authorList>
            <person name="Birkeland N.-K."/>
            <person name="Erikstad H.A."/>
        </authorList>
    </citation>
    <scope>NUCLEOTIDE SEQUENCE [LARGE SCALE GENOMIC DNA]</scope>
    <source>
        <strain evidence="10 12">Kam1</strain>
    </source>
</reference>
<dbReference type="InterPro" id="IPR025857">
    <property type="entry name" value="MacB_PCD"/>
</dbReference>
<evidence type="ECO:0000256" key="5">
    <source>
        <dbReference type="ARBA" id="ARBA00022989"/>
    </source>
</evidence>
<feature type="transmembrane region" description="Helical" evidence="7">
    <location>
        <begin position="317"/>
        <end position="346"/>
    </location>
</feature>
<dbReference type="Pfam" id="PF02687">
    <property type="entry name" value="FtsX"/>
    <property type="match status" value="1"/>
</dbReference>
<accession>A0A0C1V5F1</accession>
<dbReference type="InterPro" id="IPR003838">
    <property type="entry name" value="ABC3_permease_C"/>
</dbReference>
<proteinExistence type="inferred from homology"/>
<dbReference type="PANTHER" id="PTHR30489">
    <property type="entry name" value="LIPOPROTEIN-RELEASING SYSTEM TRANSMEMBRANE PROTEIN LOLE"/>
    <property type="match status" value="1"/>
</dbReference>
<comment type="similarity">
    <text evidence="2">Belongs to the ABC-4 integral membrane protein family. LolC/E subfamily.</text>
</comment>
<dbReference type="PANTHER" id="PTHR30489:SF0">
    <property type="entry name" value="LIPOPROTEIN-RELEASING SYSTEM TRANSMEMBRANE PROTEIN LOLE"/>
    <property type="match status" value="1"/>
</dbReference>
<feature type="transmembrane region" description="Helical" evidence="7">
    <location>
        <begin position="20"/>
        <end position="49"/>
    </location>
</feature>
<evidence type="ECO:0000256" key="1">
    <source>
        <dbReference type="ARBA" id="ARBA00004651"/>
    </source>
</evidence>
<evidence type="ECO:0000256" key="4">
    <source>
        <dbReference type="ARBA" id="ARBA00022692"/>
    </source>
</evidence>
<dbReference type="OrthoDB" id="9808461at2"/>
<keyword evidence="12" id="KW-1185">Reference proteome</keyword>
<feature type="domain" description="ABC3 transporter permease C-terminal" evidence="8">
    <location>
        <begin position="276"/>
        <end position="409"/>
    </location>
</feature>
<keyword evidence="5 7" id="KW-1133">Transmembrane helix</keyword>
<dbReference type="EMBL" id="JQNX01000002">
    <property type="protein sequence ID" value="KIE58965.1"/>
    <property type="molecule type" value="Genomic_DNA"/>
</dbReference>
<dbReference type="STRING" id="1202785.A946_02605"/>
<dbReference type="Proteomes" id="UP000031594">
    <property type="component" value="Unassembled WGS sequence"/>
</dbReference>
<evidence type="ECO:0000313" key="10">
    <source>
        <dbReference type="EMBL" id="KIE58965.1"/>
    </source>
</evidence>
<evidence type="ECO:0000259" key="9">
    <source>
        <dbReference type="Pfam" id="PF12704"/>
    </source>
</evidence>
<evidence type="ECO:0000256" key="2">
    <source>
        <dbReference type="ARBA" id="ARBA00005236"/>
    </source>
</evidence>
<organism evidence="11 13">
    <name type="scientific">Methylacidiphilum kamchatkense Kam1</name>
    <dbReference type="NCBI Taxonomy" id="1202785"/>
    <lineage>
        <taxon>Bacteria</taxon>
        <taxon>Pseudomonadati</taxon>
        <taxon>Verrucomicrobiota</taxon>
        <taxon>Methylacidiphilae</taxon>
        <taxon>Methylacidiphilales</taxon>
        <taxon>Methylacidiphilaceae</taxon>
        <taxon>Methylacidiphilum (ex Ratnadevi et al. 2023)</taxon>
    </lineage>
</organism>
<keyword evidence="3" id="KW-1003">Cell membrane</keyword>
<evidence type="ECO:0000313" key="12">
    <source>
        <dbReference type="Proteomes" id="UP000031594"/>
    </source>
</evidence>
<evidence type="ECO:0000313" key="13">
    <source>
        <dbReference type="Proteomes" id="UP000315925"/>
    </source>
</evidence>
<name>A0A0C1V5F1_9BACT</name>
<dbReference type="InterPro" id="IPR051447">
    <property type="entry name" value="Lipoprotein-release_system"/>
</dbReference>
<gene>
    <name evidence="10" type="ORF">A946_02605</name>
    <name evidence="11" type="ORF">kam1_1942</name>
</gene>
<evidence type="ECO:0000256" key="3">
    <source>
        <dbReference type="ARBA" id="ARBA00022475"/>
    </source>
</evidence>
<protein>
    <submittedName>
        <fullName evidence="10">ABC transporter permease</fullName>
    </submittedName>
    <submittedName>
        <fullName evidence="11">Lipoprotein-releasing system permease protein</fullName>
    </submittedName>
</protein>
<dbReference type="Proteomes" id="UP000315925">
    <property type="component" value="Chromosome"/>
</dbReference>
<evidence type="ECO:0000259" key="8">
    <source>
        <dbReference type="Pfam" id="PF02687"/>
    </source>
</evidence>
<dbReference type="EMBL" id="CP037899">
    <property type="protein sequence ID" value="QDQ43153.1"/>
    <property type="molecule type" value="Genomic_DNA"/>
</dbReference>
<dbReference type="Pfam" id="PF12704">
    <property type="entry name" value="MacB_PCD"/>
    <property type="match status" value="1"/>
</dbReference>
<reference evidence="13" key="3">
    <citation type="submission" date="2019-03" db="EMBL/GenBank/DDBJ databases">
        <title>Complete genome of Methylacidiphilum kamchatkense Kam1.</title>
        <authorList>
            <person name="Kruse T."/>
            <person name="Murarilal Ratnadevi C."/>
            <person name="Erikstad H.-A."/>
            <person name="Birkeland N.-K."/>
        </authorList>
    </citation>
    <scope>NUCLEOTIDE SEQUENCE [LARGE SCALE GENOMIC DNA]</scope>
    <source>
        <strain evidence="13">kam1</strain>
    </source>
</reference>
<dbReference type="GO" id="GO:0044874">
    <property type="term" value="P:lipoprotein localization to outer membrane"/>
    <property type="evidence" value="ECO:0007669"/>
    <property type="project" value="TreeGrafter"/>
</dbReference>
<reference evidence="11" key="2">
    <citation type="journal article" date="2019" name="BMC Genomics">
        <title>Complete genome sequence analysis of the thermoacidophilic verrucomicrobial methanotroph 'Candidatus Methylacidiphilum kamchatkense' strain Kam1 and comparison with its closest relatives.</title>
        <authorList>
            <person name="Kruse T."/>
            <person name="Ratnadevi C.M."/>
            <person name="Erikstad H.A."/>
            <person name="Birkeland N.K."/>
        </authorList>
    </citation>
    <scope>NUCLEOTIDE SEQUENCE</scope>
    <source>
        <strain evidence="11">Kam1</strain>
    </source>
</reference>
<feature type="transmembrane region" description="Helical" evidence="7">
    <location>
        <begin position="380"/>
        <end position="399"/>
    </location>
</feature>
<keyword evidence="6 7" id="KW-0472">Membrane</keyword>
<sequence length="416" mass="45920">MHLPFSLFLALRYLRPRRSFVSVITLLSVLGVSLGVAVLVIVLSVMAGFSLELEKKIIGFNAHLVVSNGEILTRPQAIMELVEKDPLVVGAAPFVSGPVMVEYASRITTPILRGINIDLEEKVIPIKKFLIAGSYDLEGESVIVGEEWAKHSDAYLGDKVLIYAPRHFQAFRDNYQKGKQTTILPSEFTITGIFRTGLYEYDASYFITSLANAQYLYSLGNGVHGVSIRIQNPLAANKVKERLNLQLQPPEEALTWIDQNKPLFSAIAIERIAMTFILFFIIIVAAFGLCSTLITITVQKSKEIGLLKALGARDDQILSIFVLHGFIVGVFGTLLGLVLASFSLYYRNSFRDFIGKHLGIDLFSADVYHFSTIPMVIDPLLVAGISFGAIVICIFAAWIPAMNAAKLTPAKALRYE</sequence>
<keyword evidence="4 7" id="KW-0812">Transmembrane</keyword>